<evidence type="ECO:0000256" key="2">
    <source>
        <dbReference type="ARBA" id="ARBA00023315"/>
    </source>
</evidence>
<evidence type="ECO:0000259" key="3">
    <source>
        <dbReference type="PROSITE" id="PS51186"/>
    </source>
</evidence>
<dbReference type="CDD" id="cd04301">
    <property type="entry name" value="NAT_SF"/>
    <property type="match status" value="1"/>
</dbReference>
<dbReference type="PIRSF" id="PIRSF028520">
    <property type="entry name" value="UCP028520"/>
    <property type="match status" value="1"/>
</dbReference>
<reference evidence="4 5" key="1">
    <citation type="submission" date="2023-06" db="EMBL/GenBank/DDBJ databases">
        <title>SYSU T0a273.</title>
        <authorList>
            <person name="Gao L."/>
            <person name="Fang B.-Z."/>
            <person name="Li W.-J."/>
        </authorList>
    </citation>
    <scope>NUCLEOTIDE SEQUENCE [LARGE SCALE GENOMIC DNA]</scope>
    <source>
        <strain evidence="4 5">SYSU T0a273</strain>
    </source>
</reference>
<dbReference type="InterPro" id="IPR050832">
    <property type="entry name" value="Bact_Acetyltransf"/>
</dbReference>
<comment type="caution">
    <text evidence="4">The sequence shown here is derived from an EMBL/GenBank/DDBJ whole genome shotgun (WGS) entry which is preliminary data.</text>
</comment>
<dbReference type="InterPro" id="IPR016890">
    <property type="entry name" value="UCP028520"/>
</dbReference>
<keyword evidence="2 4" id="KW-0012">Acyltransferase</keyword>
<evidence type="ECO:0000256" key="1">
    <source>
        <dbReference type="ARBA" id="ARBA00022679"/>
    </source>
</evidence>
<evidence type="ECO:0000313" key="4">
    <source>
        <dbReference type="EMBL" id="MDN4483875.1"/>
    </source>
</evidence>
<accession>A0AB35MJ90</accession>
<proteinExistence type="predicted"/>
<evidence type="ECO:0000313" key="5">
    <source>
        <dbReference type="Proteomes" id="UP001172756"/>
    </source>
</evidence>
<keyword evidence="1 4" id="KW-0808">Transferase</keyword>
<dbReference type="EC" id="2.3.1.-" evidence="4"/>
<gene>
    <name evidence="4" type="ORF">QQ002_10035</name>
</gene>
<dbReference type="RefSeq" id="WP_301160603.1">
    <property type="nucleotide sequence ID" value="NZ_JAUHQB010000007.1"/>
</dbReference>
<dbReference type="Pfam" id="PF00583">
    <property type="entry name" value="Acetyltransf_1"/>
    <property type="match status" value="1"/>
</dbReference>
<dbReference type="PANTHER" id="PTHR43877:SF2">
    <property type="entry name" value="AMINOALKYLPHOSPHONATE N-ACETYLTRANSFERASE-RELATED"/>
    <property type="match status" value="1"/>
</dbReference>
<dbReference type="InterPro" id="IPR016181">
    <property type="entry name" value="Acyl_CoA_acyltransferase"/>
</dbReference>
<dbReference type="Proteomes" id="UP001172756">
    <property type="component" value="Unassembled WGS sequence"/>
</dbReference>
<organism evidence="4 5">
    <name type="scientific">Demequina lignilytica</name>
    <dbReference type="NCBI Taxonomy" id="3051663"/>
    <lineage>
        <taxon>Bacteria</taxon>
        <taxon>Bacillati</taxon>
        <taxon>Actinomycetota</taxon>
        <taxon>Actinomycetes</taxon>
        <taxon>Micrococcales</taxon>
        <taxon>Demequinaceae</taxon>
        <taxon>Demequina</taxon>
    </lineage>
</organism>
<name>A0AB35MJ90_9MICO</name>
<dbReference type="EMBL" id="JAUHQB010000007">
    <property type="protein sequence ID" value="MDN4483875.1"/>
    <property type="molecule type" value="Genomic_DNA"/>
</dbReference>
<dbReference type="InterPro" id="IPR000182">
    <property type="entry name" value="GNAT_dom"/>
</dbReference>
<dbReference type="AlphaFoldDB" id="A0AB35MJ90"/>
<dbReference type="PROSITE" id="PS51186">
    <property type="entry name" value="GNAT"/>
    <property type="match status" value="1"/>
</dbReference>
<dbReference type="SUPFAM" id="SSF55729">
    <property type="entry name" value="Acyl-CoA N-acyltransferases (Nat)"/>
    <property type="match status" value="1"/>
</dbReference>
<dbReference type="PANTHER" id="PTHR43877">
    <property type="entry name" value="AMINOALKYLPHOSPHONATE N-ACETYLTRANSFERASE-RELATED-RELATED"/>
    <property type="match status" value="1"/>
</dbReference>
<dbReference type="GO" id="GO:0016747">
    <property type="term" value="F:acyltransferase activity, transferring groups other than amino-acyl groups"/>
    <property type="evidence" value="ECO:0007669"/>
    <property type="project" value="InterPro"/>
</dbReference>
<sequence>MQHLRLRVMRDSDLPAVTALNAAASPALNLLSEDEMRELSTMCDVRLVATGARREVVAFLLSLGMGQAYASENYRWFEERGVRHQYIDRIVVSPTAKGTGVGRALYESVFERARERGAAEVTTEVFLDPPNPGSVAFHEHLGFRHLGEQRIREGSVLVALLARTVF</sequence>
<feature type="domain" description="N-acetyltransferase" evidence="3">
    <location>
        <begin position="4"/>
        <end position="163"/>
    </location>
</feature>
<dbReference type="Gene3D" id="3.40.630.30">
    <property type="match status" value="1"/>
</dbReference>
<protein>
    <submittedName>
        <fullName evidence="4">GNAT family N-acetyltransferase</fullName>
        <ecNumber evidence="4">2.3.1.-</ecNumber>
    </submittedName>
</protein>